<dbReference type="CDD" id="cd12203">
    <property type="entry name" value="GT1"/>
    <property type="match status" value="1"/>
</dbReference>
<evidence type="ECO:0000256" key="3">
    <source>
        <dbReference type="ARBA" id="ARBA00023125"/>
    </source>
</evidence>
<dbReference type="GO" id="GO:0003677">
    <property type="term" value="F:DNA binding"/>
    <property type="evidence" value="ECO:0007669"/>
    <property type="project" value="UniProtKB-KW"/>
</dbReference>
<dbReference type="Proteomes" id="UP000631114">
    <property type="component" value="Unassembled WGS sequence"/>
</dbReference>
<dbReference type="SUPFAM" id="SSF46689">
    <property type="entry name" value="Homeodomain-like"/>
    <property type="match status" value="1"/>
</dbReference>
<accession>A0A835HKH0</accession>
<dbReference type="Pfam" id="PF13837">
    <property type="entry name" value="Myb_DNA-bind_4"/>
    <property type="match status" value="1"/>
</dbReference>
<dbReference type="InterPro" id="IPR001005">
    <property type="entry name" value="SANT/Myb"/>
</dbReference>
<organism evidence="7 8">
    <name type="scientific">Coptis chinensis</name>
    <dbReference type="NCBI Taxonomy" id="261450"/>
    <lineage>
        <taxon>Eukaryota</taxon>
        <taxon>Viridiplantae</taxon>
        <taxon>Streptophyta</taxon>
        <taxon>Embryophyta</taxon>
        <taxon>Tracheophyta</taxon>
        <taxon>Spermatophyta</taxon>
        <taxon>Magnoliopsida</taxon>
        <taxon>Ranunculales</taxon>
        <taxon>Ranunculaceae</taxon>
        <taxon>Coptidoideae</taxon>
        <taxon>Coptis</taxon>
    </lineage>
</organism>
<evidence type="ECO:0000256" key="2">
    <source>
        <dbReference type="ARBA" id="ARBA00023015"/>
    </source>
</evidence>
<comment type="caution">
    <text evidence="7">The sequence shown here is derived from an EMBL/GenBank/DDBJ whole genome shotgun (WGS) entry which is preliminary data.</text>
</comment>
<dbReference type="AlphaFoldDB" id="A0A835HKH0"/>
<evidence type="ECO:0000256" key="5">
    <source>
        <dbReference type="ARBA" id="ARBA00023242"/>
    </source>
</evidence>
<dbReference type="PANTHER" id="PTHR21654:SF84">
    <property type="entry name" value="SI:DKEY-66I24.7"/>
    <property type="match status" value="1"/>
</dbReference>
<protein>
    <recommendedName>
        <fullName evidence="6">Myb-like domain-containing protein</fullName>
    </recommendedName>
</protein>
<dbReference type="GO" id="GO:0006355">
    <property type="term" value="P:regulation of DNA-templated transcription"/>
    <property type="evidence" value="ECO:0007669"/>
    <property type="project" value="UniProtKB-ARBA"/>
</dbReference>
<dbReference type="InterPro" id="IPR009057">
    <property type="entry name" value="Homeodomain-like_sf"/>
</dbReference>
<gene>
    <name evidence="7" type="ORF">IFM89_018401</name>
</gene>
<dbReference type="InterPro" id="IPR044822">
    <property type="entry name" value="Myb_DNA-bind_4"/>
</dbReference>
<proteinExistence type="predicted"/>
<dbReference type="FunFam" id="1.10.10.60:FF:000092">
    <property type="entry name" value="Trihelix transcription factor GT-2"/>
    <property type="match status" value="1"/>
</dbReference>
<dbReference type="PANTHER" id="PTHR21654">
    <property type="entry name" value="FI21293P1"/>
    <property type="match status" value="1"/>
</dbReference>
<evidence type="ECO:0000313" key="7">
    <source>
        <dbReference type="EMBL" id="KAF9601291.1"/>
    </source>
</evidence>
<sequence>MAREEAWKTQEMERLNREHETLVEERLAATTRNAAVIAFLEKVSEQKDSPLSMERTVDNLHLDKGRNFIKMSCSRWPKAEVQALIVLRSDLEHRYQGNIPKGSLWEEISAAMRRFGYNRSAKRCKEKWENINKYFRKVKESNKMRPEDSKTCPYFHQLEALYKDKMDKIDKVLSPSYGLKAEDLVMHMTSQYRHQSESLRLEHMGLDLAAEDLRNENDHENGDAEDVYENVINNPSSRTITE</sequence>
<keyword evidence="4" id="KW-0804">Transcription</keyword>
<dbReference type="SMART" id="SM00717">
    <property type="entry name" value="SANT"/>
    <property type="match status" value="1"/>
</dbReference>
<comment type="subcellular location">
    <subcellularLocation>
        <location evidence="1">Nucleus</location>
    </subcellularLocation>
</comment>
<keyword evidence="2" id="KW-0805">Transcription regulation</keyword>
<evidence type="ECO:0000256" key="4">
    <source>
        <dbReference type="ARBA" id="ARBA00023163"/>
    </source>
</evidence>
<dbReference type="GO" id="GO:0005634">
    <property type="term" value="C:nucleus"/>
    <property type="evidence" value="ECO:0007669"/>
    <property type="project" value="UniProtKB-SubCell"/>
</dbReference>
<name>A0A835HKH0_9MAGN</name>
<keyword evidence="5" id="KW-0539">Nucleus</keyword>
<dbReference type="EMBL" id="JADFTS010000006">
    <property type="protein sequence ID" value="KAF9601291.1"/>
    <property type="molecule type" value="Genomic_DNA"/>
</dbReference>
<reference evidence="7 8" key="1">
    <citation type="submission" date="2020-10" db="EMBL/GenBank/DDBJ databases">
        <title>The Coptis chinensis genome and diversification of protoberbering-type alkaloids.</title>
        <authorList>
            <person name="Wang B."/>
            <person name="Shu S."/>
            <person name="Song C."/>
            <person name="Liu Y."/>
        </authorList>
    </citation>
    <scope>NUCLEOTIDE SEQUENCE [LARGE SCALE GENOMIC DNA]</scope>
    <source>
        <strain evidence="7">HL-2020</strain>
        <tissue evidence="7">Leaf</tissue>
    </source>
</reference>
<dbReference type="Gene3D" id="1.10.10.60">
    <property type="entry name" value="Homeodomain-like"/>
    <property type="match status" value="1"/>
</dbReference>
<evidence type="ECO:0000259" key="6">
    <source>
        <dbReference type="PROSITE" id="PS50090"/>
    </source>
</evidence>
<evidence type="ECO:0000256" key="1">
    <source>
        <dbReference type="ARBA" id="ARBA00004123"/>
    </source>
</evidence>
<dbReference type="OrthoDB" id="691673at2759"/>
<keyword evidence="8" id="KW-1185">Reference proteome</keyword>
<keyword evidence="3" id="KW-0238">DNA-binding</keyword>
<evidence type="ECO:0000313" key="8">
    <source>
        <dbReference type="Proteomes" id="UP000631114"/>
    </source>
</evidence>
<dbReference type="PROSITE" id="PS50090">
    <property type="entry name" value="MYB_LIKE"/>
    <property type="match status" value="1"/>
</dbReference>
<feature type="domain" description="Myb-like" evidence="6">
    <location>
        <begin position="74"/>
        <end position="132"/>
    </location>
</feature>